<dbReference type="GO" id="GO:0032259">
    <property type="term" value="P:methylation"/>
    <property type="evidence" value="ECO:0007669"/>
    <property type="project" value="UniProtKB-KW"/>
</dbReference>
<protein>
    <submittedName>
        <fullName evidence="2">Class I SAM-dependent methyltransferase</fullName>
    </submittedName>
</protein>
<dbReference type="SUPFAM" id="SSF53335">
    <property type="entry name" value="S-adenosyl-L-methionine-dependent methyltransferases"/>
    <property type="match status" value="1"/>
</dbReference>
<proteinExistence type="predicted"/>
<evidence type="ECO:0000313" key="3">
    <source>
        <dbReference type="Proteomes" id="UP001208690"/>
    </source>
</evidence>
<dbReference type="Pfam" id="PF13649">
    <property type="entry name" value="Methyltransf_25"/>
    <property type="match status" value="1"/>
</dbReference>
<feature type="domain" description="Methyltransferase" evidence="1">
    <location>
        <begin position="41"/>
        <end position="130"/>
    </location>
</feature>
<dbReference type="EMBL" id="JALIEB010000008">
    <property type="protein sequence ID" value="MCV3272365.1"/>
    <property type="molecule type" value="Genomic_DNA"/>
</dbReference>
<reference evidence="2 3" key="1">
    <citation type="submission" date="2022-04" db="EMBL/GenBank/DDBJ databases">
        <title>Roseobacter sp. WL0113 is a bacterium isolated from neritic sediment.</title>
        <authorList>
            <person name="Wang L."/>
            <person name="He W."/>
            <person name="Zhang D.-F."/>
        </authorList>
    </citation>
    <scope>NUCLEOTIDE SEQUENCE [LARGE SCALE GENOMIC DNA]</scope>
    <source>
        <strain evidence="2 3">WL0113</strain>
    </source>
</reference>
<dbReference type="Proteomes" id="UP001208690">
    <property type="component" value="Unassembled WGS sequence"/>
</dbReference>
<organism evidence="2 3">
    <name type="scientific">Roseobacter sinensis</name>
    <dbReference type="NCBI Taxonomy" id="2931391"/>
    <lineage>
        <taxon>Bacteria</taxon>
        <taxon>Pseudomonadati</taxon>
        <taxon>Pseudomonadota</taxon>
        <taxon>Alphaproteobacteria</taxon>
        <taxon>Rhodobacterales</taxon>
        <taxon>Roseobacteraceae</taxon>
        <taxon>Roseobacter</taxon>
    </lineage>
</organism>
<name>A0ABT3BFK2_9RHOB</name>
<keyword evidence="2" id="KW-0808">Transferase</keyword>
<dbReference type="Gene3D" id="3.40.50.150">
    <property type="entry name" value="Vaccinia Virus protein VP39"/>
    <property type="match status" value="1"/>
</dbReference>
<gene>
    <name evidence="2" type="ORF">MUB52_13085</name>
</gene>
<dbReference type="CDD" id="cd02440">
    <property type="entry name" value="AdoMet_MTases"/>
    <property type="match status" value="1"/>
</dbReference>
<comment type="caution">
    <text evidence="2">The sequence shown here is derived from an EMBL/GenBank/DDBJ whole genome shotgun (WGS) entry which is preliminary data.</text>
</comment>
<keyword evidence="2" id="KW-0489">Methyltransferase</keyword>
<dbReference type="GO" id="GO:0008168">
    <property type="term" value="F:methyltransferase activity"/>
    <property type="evidence" value="ECO:0007669"/>
    <property type="project" value="UniProtKB-KW"/>
</dbReference>
<keyword evidence="3" id="KW-1185">Reference proteome</keyword>
<sequence>MTADWEAFFTLHRDLPREGPGEPSDVAWAAATAATPATARICDAACGPGADLAALHAAAPQGHVTALDKHPQFVDQARALHRQDPAMTLHVGDMAEITGPYDLIWCAGALYFLGIADGLKTWRSALAPGGAVAFSEPCWFTDDRAQEAADFWAGEYPAMTDAAGIDAQVRAAGYRTLGTRKLSDSAWEAYYGPLERRVASLSPGDTPQMQQVLDDARREAQIWRTYRDSFGYLLSVVVPDDV</sequence>
<evidence type="ECO:0000259" key="1">
    <source>
        <dbReference type="Pfam" id="PF13649"/>
    </source>
</evidence>
<dbReference type="InterPro" id="IPR041698">
    <property type="entry name" value="Methyltransf_25"/>
</dbReference>
<evidence type="ECO:0000313" key="2">
    <source>
        <dbReference type="EMBL" id="MCV3272365.1"/>
    </source>
</evidence>
<accession>A0ABT3BFK2</accession>
<dbReference type="RefSeq" id="WP_263844685.1">
    <property type="nucleotide sequence ID" value="NZ_JALIEB010000008.1"/>
</dbReference>
<dbReference type="InterPro" id="IPR029063">
    <property type="entry name" value="SAM-dependent_MTases_sf"/>
</dbReference>